<keyword evidence="2" id="KW-0812">Transmembrane</keyword>
<keyword evidence="2" id="KW-0472">Membrane</keyword>
<reference evidence="3" key="1">
    <citation type="submission" date="2018-05" db="EMBL/GenBank/DDBJ databases">
        <authorList>
            <person name="Lanie J.A."/>
            <person name="Ng W.-L."/>
            <person name="Kazmierczak K.M."/>
            <person name="Andrzejewski T.M."/>
            <person name="Davidsen T.M."/>
            <person name="Wayne K.J."/>
            <person name="Tettelin H."/>
            <person name="Glass J.I."/>
            <person name="Rusch D."/>
            <person name="Podicherti R."/>
            <person name="Tsui H.-C.T."/>
            <person name="Winkler M.E."/>
        </authorList>
    </citation>
    <scope>NUCLEOTIDE SEQUENCE</scope>
</reference>
<protein>
    <submittedName>
        <fullName evidence="3">Uncharacterized protein</fullName>
    </submittedName>
</protein>
<dbReference type="AlphaFoldDB" id="A0A382N814"/>
<feature type="transmembrane region" description="Helical" evidence="2">
    <location>
        <begin position="54"/>
        <end position="74"/>
    </location>
</feature>
<keyword evidence="2" id="KW-1133">Transmembrane helix</keyword>
<proteinExistence type="predicted"/>
<gene>
    <name evidence="3" type="ORF">METZ01_LOCUS309734</name>
</gene>
<evidence type="ECO:0000256" key="2">
    <source>
        <dbReference type="SAM" id="Phobius"/>
    </source>
</evidence>
<name>A0A382N814_9ZZZZ</name>
<accession>A0A382N814</accession>
<organism evidence="3">
    <name type="scientific">marine metagenome</name>
    <dbReference type="NCBI Taxonomy" id="408172"/>
    <lineage>
        <taxon>unclassified sequences</taxon>
        <taxon>metagenomes</taxon>
        <taxon>ecological metagenomes</taxon>
    </lineage>
</organism>
<feature type="region of interest" description="Disordered" evidence="1">
    <location>
        <begin position="1"/>
        <end position="41"/>
    </location>
</feature>
<evidence type="ECO:0000256" key="1">
    <source>
        <dbReference type="SAM" id="MobiDB-lite"/>
    </source>
</evidence>
<evidence type="ECO:0000313" key="3">
    <source>
        <dbReference type="EMBL" id="SVC56880.1"/>
    </source>
</evidence>
<feature type="compositionally biased region" description="Low complexity" evidence="1">
    <location>
        <begin position="8"/>
        <end position="22"/>
    </location>
</feature>
<dbReference type="EMBL" id="UINC01098393">
    <property type="protein sequence ID" value="SVC56880.1"/>
    <property type="molecule type" value="Genomic_DNA"/>
</dbReference>
<sequence>MGLLVDYSASPSPLMSPSSSGVSGSGGPGFSSSEEQPNQGPALKAMIDKKANFLIFYVFLVFIVFGVNGSLWPYQGPNKPFKFSEIKDFLTISTANIHEYRVGFTPNARFFCVMCQDRRNKT</sequence>